<feature type="compositionally biased region" description="Basic and acidic residues" evidence="1">
    <location>
        <begin position="399"/>
        <end position="409"/>
    </location>
</feature>
<name>A0A165MEB5_EXIGL</name>
<feature type="transmembrane region" description="Helical" evidence="2">
    <location>
        <begin position="26"/>
        <end position="52"/>
    </location>
</feature>
<keyword evidence="2" id="KW-0472">Membrane</keyword>
<evidence type="ECO:0000256" key="1">
    <source>
        <dbReference type="SAM" id="MobiDB-lite"/>
    </source>
</evidence>
<dbReference type="EMBL" id="KV425912">
    <property type="protein sequence ID" value="KZV99145.1"/>
    <property type="molecule type" value="Genomic_DNA"/>
</dbReference>
<feature type="transmembrane region" description="Helical" evidence="2">
    <location>
        <begin position="184"/>
        <end position="204"/>
    </location>
</feature>
<keyword evidence="2" id="KW-1133">Transmembrane helix</keyword>
<feature type="region of interest" description="Disordered" evidence="1">
    <location>
        <begin position="293"/>
        <end position="324"/>
    </location>
</feature>
<sequence length="444" mass="50238">MSVLLSFPSYPPPGEGPVELFLERCLFAGLCIVMLTYGVYLTITIGCLYLMLCHPLNGRRRWSLILYILMLFCGATVFMVTNYAWSQLIFIDARAFPGGPPAFFATQFGIWVNTVSNSALTVNNLMVSSLVLWRCFVIWNYNKLVVLVPFLTLIATAVMGVLTIKQSVEPGTTPWLARGFAIPYFSLCLGLNILLTTLIVSRLLYMRTKVRGLGKQHARVYSSLAAVIVDSALPYTLVSALVIVTLTMDENAYVNYSSTFAVPMLGGVEWIVSMLILLRAAFGRGFQPESNLKPEPSGLDFWSPSRPMSTMITPGAMNPDYQDSTLNLDRKRRSAAQVHTIRPPPPSTLEMYDMEQQQQQQQQQYTTKQQQQQRVRYESEDQEQEQEEPSSPRPYHLPLRVDRRPDFVRSMRSAPDLHTQFDRRQRYDSDTPLFPLGLSQGARS</sequence>
<feature type="transmembrane region" description="Helical" evidence="2">
    <location>
        <begin position="224"/>
        <end position="248"/>
    </location>
</feature>
<protein>
    <submittedName>
        <fullName evidence="3">Uncharacterized protein</fullName>
    </submittedName>
</protein>
<organism evidence="3 4">
    <name type="scientific">Exidia glandulosa HHB12029</name>
    <dbReference type="NCBI Taxonomy" id="1314781"/>
    <lineage>
        <taxon>Eukaryota</taxon>
        <taxon>Fungi</taxon>
        <taxon>Dikarya</taxon>
        <taxon>Basidiomycota</taxon>
        <taxon>Agaricomycotina</taxon>
        <taxon>Agaricomycetes</taxon>
        <taxon>Auriculariales</taxon>
        <taxon>Exidiaceae</taxon>
        <taxon>Exidia</taxon>
    </lineage>
</organism>
<keyword evidence="4" id="KW-1185">Reference proteome</keyword>
<feature type="transmembrane region" description="Helical" evidence="2">
    <location>
        <begin position="64"/>
        <end position="90"/>
    </location>
</feature>
<dbReference type="AlphaFoldDB" id="A0A165MEB5"/>
<proteinExistence type="predicted"/>
<dbReference type="InParanoid" id="A0A165MEB5"/>
<evidence type="ECO:0000313" key="4">
    <source>
        <dbReference type="Proteomes" id="UP000077266"/>
    </source>
</evidence>
<feature type="region of interest" description="Disordered" evidence="1">
    <location>
        <begin position="354"/>
        <end position="444"/>
    </location>
</feature>
<feature type="compositionally biased region" description="Basic and acidic residues" evidence="1">
    <location>
        <begin position="419"/>
        <end position="429"/>
    </location>
</feature>
<reference evidence="3 4" key="1">
    <citation type="journal article" date="2016" name="Mol. Biol. Evol.">
        <title>Comparative Genomics of Early-Diverging Mushroom-Forming Fungi Provides Insights into the Origins of Lignocellulose Decay Capabilities.</title>
        <authorList>
            <person name="Nagy L.G."/>
            <person name="Riley R."/>
            <person name="Tritt A."/>
            <person name="Adam C."/>
            <person name="Daum C."/>
            <person name="Floudas D."/>
            <person name="Sun H."/>
            <person name="Yadav J.S."/>
            <person name="Pangilinan J."/>
            <person name="Larsson K.H."/>
            <person name="Matsuura K."/>
            <person name="Barry K."/>
            <person name="Labutti K."/>
            <person name="Kuo R."/>
            <person name="Ohm R.A."/>
            <person name="Bhattacharya S.S."/>
            <person name="Shirouzu T."/>
            <person name="Yoshinaga Y."/>
            <person name="Martin F.M."/>
            <person name="Grigoriev I.V."/>
            <person name="Hibbett D.S."/>
        </authorList>
    </citation>
    <scope>NUCLEOTIDE SEQUENCE [LARGE SCALE GENOMIC DNA]</scope>
    <source>
        <strain evidence="3 4">HHB12029</strain>
    </source>
</reference>
<gene>
    <name evidence="3" type="ORF">EXIGLDRAFT_762913</name>
</gene>
<keyword evidence="2" id="KW-0812">Transmembrane</keyword>
<accession>A0A165MEB5</accession>
<feature type="transmembrane region" description="Helical" evidence="2">
    <location>
        <begin position="110"/>
        <end position="132"/>
    </location>
</feature>
<dbReference type="OrthoDB" id="2796825at2759"/>
<feature type="transmembrane region" description="Helical" evidence="2">
    <location>
        <begin position="260"/>
        <end position="282"/>
    </location>
</feature>
<evidence type="ECO:0000313" key="3">
    <source>
        <dbReference type="EMBL" id="KZV99145.1"/>
    </source>
</evidence>
<evidence type="ECO:0000256" key="2">
    <source>
        <dbReference type="SAM" id="Phobius"/>
    </source>
</evidence>
<dbReference type="Proteomes" id="UP000077266">
    <property type="component" value="Unassembled WGS sequence"/>
</dbReference>
<feature type="compositionally biased region" description="Low complexity" evidence="1">
    <location>
        <begin position="356"/>
        <end position="373"/>
    </location>
</feature>
<feature type="transmembrane region" description="Helical" evidence="2">
    <location>
        <begin position="144"/>
        <end position="164"/>
    </location>
</feature>